<keyword evidence="2" id="KW-1185">Reference proteome</keyword>
<reference evidence="1 2" key="1">
    <citation type="journal article" date="2022" name="Nat. Microbiol.">
        <title>The microbiome of a bacterivorous marine choanoflagellate contains a resource-demanding obligate bacterial associate.</title>
        <authorList>
            <person name="Needham D.M."/>
            <person name="Poirier C."/>
            <person name="Bachy C."/>
            <person name="George E.E."/>
            <person name="Wilken S."/>
            <person name="Yung C.C.M."/>
            <person name="Limardo A.J."/>
            <person name="Morando M."/>
            <person name="Sudek L."/>
            <person name="Malmstrom R.R."/>
            <person name="Keeling P.J."/>
            <person name="Santoro A.E."/>
            <person name="Worden A.Z."/>
        </authorList>
    </citation>
    <scope>NUCLEOTIDE SEQUENCE [LARGE SCALE GENOMIC DNA]</scope>
    <source>
        <strain evidence="1 2">Comchoano-2</strain>
    </source>
</reference>
<dbReference type="Pfam" id="PF08897">
    <property type="entry name" value="DUF1841"/>
    <property type="match status" value="1"/>
</dbReference>
<organism evidence="1 2">
    <name type="scientific">Candidatus Synchoanobacter obligatus</name>
    <dbReference type="NCBI Taxonomy" id="2919597"/>
    <lineage>
        <taxon>Bacteria</taxon>
        <taxon>Pseudomonadati</taxon>
        <taxon>Pseudomonadota</taxon>
        <taxon>Gammaproteobacteria</taxon>
        <taxon>Candidatus Comchoanobacterales</taxon>
        <taxon>Candidatus Comchoanobacteraceae</taxon>
        <taxon>Candidatus Synchoanobacter</taxon>
    </lineage>
</organism>
<name>A0ABT1L5F1_9GAMM</name>
<proteinExistence type="predicted"/>
<sequence>MKHNHREIFYQVWCKHLSKQPLKAFEKEVLAVLVEYPEYVENMTEQGISVSGGRNPYIVLGAHMALNDQIKLDRPQGIRAIYSEGVRAYGHERTKQLVLEVLIGMLESSYSYGEAPSEAAYLGAIDKVLAK</sequence>
<dbReference type="RefSeq" id="WP_258569270.1">
    <property type="nucleotide sequence ID" value="NZ_JAKUDN010000002.1"/>
</dbReference>
<accession>A0ABT1L5F1</accession>
<comment type="caution">
    <text evidence="1">The sequence shown here is derived from an EMBL/GenBank/DDBJ whole genome shotgun (WGS) entry which is preliminary data.</text>
</comment>
<evidence type="ECO:0000313" key="1">
    <source>
        <dbReference type="EMBL" id="MCP8352161.1"/>
    </source>
</evidence>
<dbReference type="Proteomes" id="UP001320768">
    <property type="component" value="Unassembled WGS sequence"/>
</dbReference>
<protein>
    <submittedName>
        <fullName evidence="1">DUF1841 family protein</fullName>
    </submittedName>
</protein>
<dbReference type="EMBL" id="JAKUDN010000002">
    <property type="protein sequence ID" value="MCP8352161.1"/>
    <property type="molecule type" value="Genomic_DNA"/>
</dbReference>
<gene>
    <name evidence="1" type="ORF">MKS91_02520</name>
</gene>
<dbReference type="InterPro" id="IPR014993">
    <property type="entry name" value="DUF1841"/>
</dbReference>
<evidence type="ECO:0000313" key="2">
    <source>
        <dbReference type="Proteomes" id="UP001320768"/>
    </source>
</evidence>